<keyword evidence="2" id="KW-1185">Reference proteome</keyword>
<dbReference type="InterPro" id="IPR014729">
    <property type="entry name" value="Rossmann-like_a/b/a_fold"/>
</dbReference>
<accession>A0A841D1L1</accession>
<dbReference type="Proteomes" id="UP000562352">
    <property type="component" value="Unassembled WGS sequence"/>
</dbReference>
<evidence type="ECO:0000313" key="1">
    <source>
        <dbReference type="EMBL" id="MBB5962873.1"/>
    </source>
</evidence>
<proteinExistence type="predicted"/>
<keyword evidence="1" id="KW-0436">Ligase</keyword>
<organism evidence="1 2">
    <name type="scientific">Planomonospora venezuelensis</name>
    <dbReference type="NCBI Taxonomy" id="1999"/>
    <lineage>
        <taxon>Bacteria</taxon>
        <taxon>Bacillati</taxon>
        <taxon>Actinomycetota</taxon>
        <taxon>Actinomycetes</taxon>
        <taxon>Streptosporangiales</taxon>
        <taxon>Streptosporangiaceae</taxon>
        <taxon>Planomonospora</taxon>
    </lineage>
</organism>
<dbReference type="Gene3D" id="3.40.50.620">
    <property type="entry name" value="HUPs"/>
    <property type="match status" value="1"/>
</dbReference>
<dbReference type="EMBL" id="JACHJJ010000005">
    <property type="protein sequence ID" value="MBB5962873.1"/>
    <property type="molecule type" value="Genomic_DNA"/>
</dbReference>
<protein>
    <submittedName>
        <fullName evidence="1">Cysteinyl-tRNA synthetase</fullName>
    </submittedName>
</protein>
<keyword evidence="1" id="KW-0030">Aminoacyl-tRNA synthetase</keyword>
<comment type="caution">
    <text evidence="1">The sequence shown here is derived from an EMBL/GenBank/DDBJ whole genome shotgun (WGS) entry which is preliminary data.</text>
</comment>
<evidence type="ECO:0000313" key="2">
    <source>
        <dbReference type="Proteomes" id="UP000562352"/>
    </source>
</evidence>
<reference evidence="1 2" key="1">
    <citation type="submission" date="2020-08" db="EMBL/GenBank/DDBJ databases">
        <title>Genomic Encyclopedia of Type Strains, Phase III (KMG-III): the genomes of soil and plant-associated and newly described type strains.</title>
        <authorList>
            <person name="Whitman W."/>
        </authorList>
    </citation>
    <scope>NUCLEOTIDE SEQUENCE [LARGE SCALE GENOMIC DNA]</scope>
    <source>
        <strain evidence="1 2">CECT 3303</strain>
    </source>
</reference>
<dbReference type="AlphaFoldDB" id="A0A841D1L1"/>
<dbReference type="Gene3D" id="1.20.120.640">
    <property type="entry name" value="Anticodon-binding domain of a subclass of class I aminoacyl-tRNA synthetases"/>
    <property type="match status" value="1"/>
</dbReference>
<sequence>MLRLHDTHSGLTEPVVPEGARSLRLYAVGPPARHRVHLGDLRPLLLADLIRRIAERHRVRVLACRVTDGETSADDMPALNVRPPDRSLRADEVAGPVAGFVSAEDGSGAVLLDPGLRDGVVRRVRAGRLRFEGRELPAGRDGGGAVRLREVVEAGLDPLAVRLALLGHHYREDAELTWDTLRAADATLRFWRSRVATWSEAPSAPMPAERVAAIEDALRDDLGTPRTLRLVDELERDESVAPGSRFEAFLHLDQILALDLPAEIGRS</sequence>
<dbReference type="GO" id="GO:0004812">
    <property type="term" value="F:aminoacyl-tRNA ligase activity"/>
    <property type="evidence" value="ECO:0007669"/>
    <property type="project" value="UniProtKB-KW"/>
</dbReference>
<dbReference type="RefSeq" id="WP_184940590.1">
    <property type="nucleotide sequence ID" value="NZ_BAAAWZ010000001.1"/>
</dbReference>
<name>A0A841D1L1_PLAVE</name>
<gene>
    <name evidence="1" type="ORF">FHS22_002141</name>
</gene>